<keyword evidence="1" id="KW-0732">Signal</keyword>
<dbReference type="Proteomes" id="UP001291653">
    <property type="component" value="Unassembled WGS sequence"/>
</dbReference>
<protein>
    <recommendedName>
        <fullName evidence="4">Secreted protein</fullName>
    </recommendedName>
</protein>
<dbReference type="RefSeq" id="WP_323450823.1">
    <property type="nucleotide sequence ID" value="NZ_BSBI01000016.1"/>
</dbReference>
<evidence type="ECO:0008006" key="4">
    <source>
        <dbReference type="Google" id="ProtNLM"/>
    </source>
</evidence>
<evidence type="ECO:0000313" key="2">
    <source>
        <dbReference type="EMBL" id="GLF98853.1"/>
    </source>
</evidence>
<feature type="signal peptide" evidence="1">
    <location>
        <begin position="1"/>
        <end position="25"/>
    </location>
</feature>
<sequence length="139" mass="14672">MMMRIAAAAVTCFAALGTMASPAQADSGDTAVGGVTVSPFAGENGCVSTTGAKACFFHYGDRIVVEDTRGDGLRSVAEFRFSYDRAPGECHNAGGEGSSRECNYNMWEQGQVSIRAVTRNGASGQNVNESPWSEWFNIG</sequence>
<dbReference type="EMBL" id="BSBI01000016">
    <property type="protein sequence ID" value="GLF98853.1"/>
    <property type="molecule type" value="Genomic_DNA"/>
</dbReference>
<name>A0ABQ5P8E0_9ACTN</name>
<proteinExistence type="predicted"/>
<accession>A0ABQ5P8E0</accession>
<keyword evidence="3" id="KW-1185">Reference proteome</keyword>
<organism evidence="2 3">
    <name type="scientific">Streptomyces yaizuensis</name>
    <dbReference type="NCBI Taxonomy" id="2989713"/>
    <lineage>
        <taxon>Bacteria</taxon>
        <taxon>Bacillati</taxon>
        <taxon>Actinomycetota</taxon>
        <taxon>Actinomycetes</taxon>
        <taxon>Kitasatosporales</taxon>
        <taxon>Streptomycetaceae</taxon>
        <taxon>Streptomyces</taxon>
    </lineage>
</organism>
<evidence type="ECO:0000256" key="1">
    <source>
        <dbReference type="SAM" id="SignalP"/>
    </source>
</evidence>
<gene>
    <name evidence="2" type="ORF">SYYSPA8_31170</name>
</gene>
<comment type="caution">
    <text evidence="2">The sequence shown here is derived from an EMBL/GenBank/DDBJ whole genome shotgun (WGS) entry which is preliminary data.</text>
</comment>
<reference evidence="2 3" key="1">
    <citation type="submission" date="2022-10" db="EMBL/GenBank/DDBJ databases">
        <title>Draft genome sequence of Streptomyces sp. YSPA8.</title>
        <authorList>
            <person name="Moriuchi R."/>
            <person name="Dohra H."/>
            <person name="Yamamura H."/>
            <person name="Kodani S."/>
        </authorList>
    </citation>
    <scope>NUCLEOTIDE SEQUENCE [LARGE SCALE GENOMIC DNA]</scope>
    <source>
        <strain evidence="2 3">YSPA8</strain>
    </source>
</reference>
<evidence type="ECO:0000313" key="3">
    <source>
        <dbReference type="Proteomes" id="UP001291653"/>
    </source>
</evidence>
<feature type="chain" id="PRO_5046889438" description="Secreted protein" evidence="1">
    <location>
        <begin position="26"/>
        <end position="139"/>
    </location>
</feature>